<evidence type="ECO:0000256" key="1">
    <source>
        <dbReference type="SAM" id="Phobius"/>
    </source>
</evidence>
<dbReference type="GO" id="GO:0008915">
    <property type="term" value="F:lipid-A-disaccharide synthase activity"/>
    <property type="evidence" value="ECO:0007669"/>
    <property type="project" value="InterPro"/>
</dbReference>
<dbReference type="InterPro" id="IPR014546">
    <property type="entry name" value="UCP028440_lipidA_biosyn"/>
</dbReference>
<sequence length="111" mass="12652">MLLVQLLNSVGDYLHDVFITQFDGWVVLGFVAQVMFTGRFVVQWIASERAGRSVLPFAFWTFSLGGGTLLLVYAIYKRDPVFIAGQVFSTLIYLRNLQFAIRERRANRAVT</sequence>
<comment type="caution">
    <text evidence="3">The sequence shown here is derived from an EMBL/GenBank/DDBJ whole genome shotgun (WGS) entry which is preliminary data.</text>
</comment>
<gene>
    <name evidence="3" type="ORF">GCM10007301_37430</name>
</gene>
<feature type="transmembrane region" description="Helical" evidence="1">
    <location>
        <begin position="24"/>
        <end position="42"/>
    </location>
</feature>
<feature type="transmembrane region" description="Helical" evidence="1">
    <location>
        <begin position="82"/>
        <end position="101"/>
    </location>
</feature>
<dbReference type="Gene3D" id="1.20.1280.290">
    <property type="match status" value="1"/>
</dbReference>
<dbReference type="GO" id="GO:0016020">
    <property type="term" value="C:membrane"/>
    <property type="evidence" value="ECO:0007669"/>
    <property type="project" value="GOC"/>
</dbReference>
<evidence type="ECO:0000259" key="2">
    <source>
        <dbReference type="SMART" id="SM01259"/>
    </source>
</evidence>
<reference evidence="3" key="1">
    <citation type="journal article" date="2014" name="Int. J. Syst. Evol. Microbiol.">
        <title>Complete genome sequence of Corynebacterium casei LMG S-19264T (=DSM 44701T), isolated from a smear-ripened cheese.</title>
        <authorList>
            <consortium name="US DOE Joint Genome Institute (JGI-PGF)"/>
            <person name="Walter F."/>
            <person name="Albersmeier A."/>
            <person name="Kalinowski J."/>
            <person name="Ruckert C."/>
        </authorList>
    </citation>
    <scope>NUCLEOTIDE SEQUENCE</scope>
    <source>
        <strain evidence="3">CCM 7897</strain>
    </source>
</reference>
<evidence type="ECO:0000313" key="3">
    <source>
        <dbReference type="EMBL" id="GGF74133.1"/>
    </source>
</evidence>
<keyword evidence="1" id="KW-1133">Transmembrane helix</keyword>
<keyword evidence="4" id="KW-1185">Reference proteome</keyword>
<dbReference type="InterPro" id="IPR011499">
    <property type="entry name" value="Lipid_A_biosynth_N"/>
</dbReference>
<evidence type="ECO:0000313" key="4">
    <source>
        <dbReference type="Proteomes" id="UP000606044"/>
    </source>
</evidence>
<dbReference type="GO" id="GO:0009245">
    <property type="term" value="P:lipid A biosynthetic process"/>
    <property type="evidence" value="ECO:0007669"/>
    <property type="project" value="InterPro"/>
</dbReference>
<feature type="transmembrane region" description="Helical" evidence="1">
    <location>
        <begin position="54"/>
        <end position="76"/>
    </location>
</feature>
<dbReference type="SMART" id="SM01259">
    <property type="entry name" value="LAB_N"/>
    <property type="match status" value="1"/>
</dbReference>
<dbReference type="Proteomes" id="UP000606044">
    <property type="component" value="Unassembled WGS sequence"/>
</dbReference>
<feature type="domain" description="Lipid A biosynthesis N-terminal" evidence="2">
    <location>
        <begin position="28"/>
        <end position="99"/>
    </location>
</feature>
<protein>
    <submittedName>
        <fullName evidence="3">Membrane protein</fullName>
    </submittedName>
</protein>
<dbReference type="EMBL" id="BMCT01000005">
    <property type="protein sequence ID" value="GGF74133.1"/>
    <property type="molecule type" value="Genomic_DNA"/>
</dbReference>
<keyword evidence="1" id="KW-0812">Transmembrane</keyword>
<organism evidence="3 4">
    <name type="scientific">Azorhizobium oxalatiphilum</name>
    <dbReference type="NCBI Taxonomy" id="980631"/>
    <lineage>
        <taxon>Bacteria</taxon>
        <taxon>Pseudomonadati</taxon>
        <taxon>Pseudomonadota</taxon>
        <taxon>Alphaproteobacteria</taxon>
        <taxon>Hyphomicrobiales</taxon>
        <taxon>Xanthobacteraceae</taxon>
        <taxon>Azorhizobium</taxon>
    </lineage>
</organism>
<dbReference type="AlphaFoldDB" id="A0A917FEP4"/>
<dbReference type="Pfam" id="PF07578">
    <property type="entry name" value="LAB_N"/>
    <property type="match status" value="1"/>
</dbReference>
<reference evidence="3" key="2">
    <citation type="submission" date="2020-09" db="EMBL/GenBank/DDBJ databases">
        <authorList>
            <person name="Sun Q."/>
            <person name="Sedlacek I."/>
        </authorList>
    </citation>
    <scope>NUCLEOTIDE SEQUENCE</scope>
    <source>
        <strain evidence="3">CCM 7897</strain>
    </source>
</reference>
<dbReference type="PIRSF" id="PIRSF028440">
    <property type="entry name" value="UCP_LAB_N"/>
    <property type="match status" value="1"/>
</dbReference>
<name>A0A917FEP4_9HYPH</name>
<keyword evidence="1" id="KW-0472">Membrane</keyword>
<proteinExistence type="predicted"/>
<accession>A0A917FEP4</accession>
<dbReference type="RefSeq" id="WP_188581336.1">
    <property type="nucleotide sequence ID" value="NZ_BMCT01000005.1"/>
</dbReference>